<sequence>MPGRRVVKEAVRGILRPRPGVEGHFGQRAARNPRESPMRHAQRVALGSGVAVEIEDVVDILRPRQPVEDEGIGAAAAAQRVISLPAGQGVVEHIAEERVRERIAGAAQPLDPRPRGIACGLQIQPLDVLRQHGRDIGAHGVETAVRPFDHLIAGVAHDVDVIPRPAKHGIGIAAAVDEIVTGSAGDPVRQRIADAAQCRAGEHQVLEMRHRQREIDRGDHRVGSPPASPFDDQVAGSVDMEDVGAVAAGHPVRPGAAVERVGAIAAEQDISAEAAVQQVIAETAIERVGAGPADQRVGAAAAEDLVFPDRAGQPVRRSIAADRGDRRNGIRGAGIKRRVLAAERDRAAHHAVEPAAREHHRIAARFETELVAARVPGPGGHRVAIAGDGDGDAAHPLARIVDGIAIGIVKDHAQKLWHGIRAGPEVLGHHPGADGGRGRPIGKRANADLGIGTVQDRNPVPGRVLHPARTIAPVDEEAGMGVKRILGIGEDVFAHPQRRIARGKDPGAERGLAGKLVRLRVLIDHQPAVSERGIGEQPVPGERRDRVIGGKLFAEQREIDPEIADRGGDVRGDGGAAAGIGDQRVELPGRIHPGAVDVLQEFLLESRRLSHLSIRPEAVPVAGQGKERLRPRSIRTEFCGIFMAGRPHLRPAGPRSAKWAAFCRGNPIYAV</sequence>
<accession>A0A644T338</accession>
<dbReference type="AlphaFoldDB" id="A0A644T338"/>
<reference evidence="2" key="1">
    <citation type="submission" date="2019-08" db="EMBL/GenBank/DDBJ databases">
        <authorList>
            <person name="Kucharzyk K."/>
            <person name="Murdoch R.W."/>
            <person name="Higgins S."/>
            <person name="Loffler F."/>
        </authorList>
    </citation>
    <scope>NUCLEOTIDE SEQUENCE</scope>
</reference>
<feature type="region of interest" description="Disordered" evidence="1">
    <location>
        <begin position="18"/>
        <end position="37"/>
    </location>
</feature>
<evidence type="ECO:0000313" key="2">
    <source>
        <dbReference type="EMBL" id="MPL60917.1"/>
    </source>
</evidence>
<gene>
    <name evidence="2" type="ORF">SDC9_06481</name>
</gene>
<proteinExistence type="predicted"/>
<protein>
    <submittedName>
        <fullName evidence="2">Uncharacterized protein</fullName>
    </submittedName>
</protein>
<dbReference type="EMBL" id="VSSQ01000013">
    <property type="protein sequence ID" value="MPL60917.1"/>
    <property type="molecule type" value="Genomic_DNA"/>
</dbReference>
<evidence type="ECO:0000256" key="1">
    <source>
        <dbReference type="SAM" id="MobiDB-lite"/>
    </source>
</evidence>
<organism evidence="2">
    <name type="scientific">bioreactor metagenome</name>
    <dbReference type="NCBI Taxonomy" id="1076179"/>
    <lineage>
        <taxon>unclassified sequences</taxon>
        <taxon>metagenomes</taxon>
        <taxon>ecological metagenomes</taxon>
    </lineage>
</organism>
<comment type="caution">
    <text evidence="2">The sequence shown here is derived from an EMBL/GenBank/DDBJ whole genome shotgun (WGS) entry which is preliminary data.</text>
</comment>
<name>A0A644T338_9ZZZZ</name>